<name>A0ACB8D157_DERSI</name>
<dbReference type="EMBL" id="CM023473">
    <property type="protein sequence ID" value="KAH7955104.1"/>
    <property type="molecule type" value="Genomic_DNA"/>
</dbReference>
<evidence type="ECO:0000313" key="2">
    <source>
        <dbReference type="Proteomes" id="UP000821865"/>
    </source>
</evidence>
<evidence type="ECO:0000313" key="1">
    <source>
        <dbReference type="EMBL" id="KAH7955104.1"/>
    </source>
</evidence>
<protein>
    <submittedName>
        <fullName evidence="1">Uncharacterized protein</fullName>
    </submittedName>
</protein>
<sequence>MTHYSFVACFYTTRRRQHGCSLADSKLWCAKCGALAERCPACEGWASVVACFRHKRPNGLVKHSVVLELLVQVYGMTESCCCVTSQPKKKELSVSADVGFPATNVAVKVGDGGGLRSARGTVARNTRLSGERGGKIRPPRRADAVSARQAAEPTFVTAQIQRQHEIRRRLLGMPLPIGTLRGTLLTTPVSALVNVPVGNLPRCYAAP</sequence>
<gene>
    <name evidence="1" type="ORF">HPB49_024538</name>
</gene>
<dbReference type="Proteomes" id="UP000821865">
    <property type="component" value="Chromosome 4"/>
</dbReference>
<reference evidence="1" key="1">
    <citation type="submission" date="2020-05" db="EMBL/GenBank/DDBJ databases">
        <title>Large-scale comparative analyses of tick genomes elucidate their genetic diversity and vector capacities.</title>
        <authorList>
            <person name="Jia N."/>
            <person name="Wang J."/>
            <person name="Shi W."/>
            <person name="Du L."/>
            <person name="Sun Y."/>
            <person name="Zhan W."/>
            <person name="Jiang J."/>
            <person name="Wang Q."/>
            <person name="Zhang B."/>
            <person name="Ji P."/>
            <person name="Sakyi L.B."/>
            <person name="Cui X."/>
            <person name="Yuan T."/>
            <person name="Jiang B."/>
            <person name="Yang W."/>
            <person name="Lam T.T.-Y."/>
            <person name="Chang Q."/>
            <person name="Ding S."/>
            <person name="Wang X."/>
            <person name="Zhu J."/>
            <person name="Ruan X."/>
            <person name="Zhao L."/>
            <person name="Wei J."/>
            <person name="Que T."/>
            <person name="Du C."/>
            <person name="Cheng J."/>
            <person name="Dai P."/>
            <person name="Han X."/>
            <person name="Huang E."/>
            <person name="Gao Y."/>
            <person name="Liu J."/>
            <person name="Shao H."/>
            <person name="Ye R."/>
            <person name="Li L."/>
            <person name="Wei W."/>
            <person name="Wang X."/>
            <person name="Wang C."/>
            <person name="Yang T."/>
            <person name="Huo Q."/>
            <person name="Li W."/>
            <person name="Guo W."/>
            <person name="Chen H."/>
            <person name="Zhou L."/>
            <person name="Ni X."/>
            <person name="Tian J."/>
            <person name="Zhou Y."/>
            <person name="Sheng Y."/>
            <person name="Liu T."/>
            <person name="Pan Y."/>
            <person name="Xia L."/>
            <person name="Li J."/>
            <person name="Zhao F."/>
            <person name="Cao W."/>
        </authorList>
    </citation>
    <scope>NUCLEOTIDE SEQUENCE</scope>
    <source>
        <strain evidence="1">Dsil-2018</strain>
    </source>
</reference>
<comment type="caution">
    <text evidence="1">The sequence shown here is derived from an EMBL/GenBank/DDBJ whole genome shotgun (WGS) entry which is preliminary data.</text>
</comment>
<organism evidence="1 2">
    <name type="scientific">Dermacentor silvarum</name>
    <name type="common">Tick</name>
    <dbReference type="NCBI Taxonomy" id="543639"/>
    <lineage>
        <taxon>Eukaryota</taxon>
        <taxon>Metazoa</taxon>
        <taxon>Ecdysozoa</taxon>
        <taxon>Arthropoda</taxon>
        <taxon>Chelicerata</taxon>
        <taxon>Arachnida</taxon>
        <taxon>Acari</taxon>
        <taxon>Parasitiformes</taxon>
        <taxon>Ixodida</taxon>
        <taxon>Ixodoidea</taxon>
        <taxon>Ixodidae</taxon>
        <taxon>Rhipicephalinae</taxon>
        <taxon>Dermacentor</taxon>
    </lineage>
</organism>
<proteinExistence type="predicted"/>
<accession>A0ACB8D157</accession>
<keyword evidence="2" id="KW-1185">Reference proteome</keyword>